<dbReference type="RefSeq" id="WP_073305285.1">
    <property type="nucleotide sequence ID" value="NZ_FRAW01000025.1"/>
</dbReference>
<evidence type="ECO:0000256" key="8">
    <source>
        <dbReference type="ARBA" id="ARBA00023049"/>
    </source>
</evidence>
<evidence type="ECO:0000256" key="9">
    <source>
        <dbReference type="RuleBase" id="RU004386"/>
    </source>
</evidence>
<keyword evidence="7 9" id="KW-0862">Zinc</keyword>
<dbReference type="SUPFAM" id="SSF101821">
    <property type="entry name" value="Aminopeptidase/glucanase lid domain"/>
    <property type="match status" value="1"/>
</dbReference>
<organism evidence="11 12">
    <name type="scientific">Fibrobacter intestinalis</name>
    <dbReference type="NCBI Taxonomy" id="28122"/>
    <lineage>
        <taxon>Bacteria</taxon>
        <taxon>Pseudomonadati</taxon>
        <taxon>Fibrobacterota</taxon>
        <taxon>Fibrobacteria</taxon>
        <taxon>Fibrobacterales</taxon>
        <taxon>Fibrobacteraceae</taxon>
        <taxon>Fibrobacter</taxon>
    </lineage>
</organism>
<keyword evidence="4 9" id="KW-0645">Protease</keyword>
<dbReference type="Gene3D" id="3.40.630.10">
    <property type="entry name" value="Zn peptidases"/>
    <property type="match status" value="1"/>
</dbReference>
<evidence type="ECO:0000256" key="5">
    <source>
        <dbReference type="ARBA" id="ARBA00022723"/>
    </source>
</evidence>
<reference evidence="12" key="1">
    <citation type="submission" date="2016-11" db="EMBL/GenBank/DDBJ databases">
        <authorList>
            <person name="Varghese N."/>
            <person name="Submissions S."/>
        </authorList>
    </citation>
    <scope>NUCLEOTIDE SEQUENCE [LARGE SCALE GENOMIC DNA]</scope>
    <source>
        <strain evidence="12">UWOS</strain>
    </source>
</reference>
<dbReference type="GO" id="GO:0005737">
    <property type="term" value="C:cytoplasm"/>
    <property type="evidence" value="ECO:0007669"/>
    <property type="project" value="UniProtKB-ARBA"/>
</dbReference>
<keyword evidence="12" id="KW-1185">Reference proteome</keyword>
<evidence type="ECO:0000313" key="11">
    <source>
        <dbReference type="EMBL" id="SHK94418.1"/>
    </source>
</evidence>
<dbReference type="PANTHER" id="PTHR28570:SF3">
    <property type="entry name" value="ASPARTYL AMINOPEPTIDASE"/>
    <property type="match status" value="1"/>
</dbReference>
<dbReference type="GO" id="GO:0008270">
    <property type="term" value="F:zinc ion binding"/>
    <property type="evidence" value="ECO:0007669"/>
    <property type="project" value="InterPro"/>
</dbReference>
<keyword evidence="5 9" id="KW-0479">Metal-binding</keyword>
<evidence type="ECO:0000256" key="4">
    <source>
        <dbReference type="ARBA" id="ARBA00022670"/>
    </source>
</evidence>
<keyword evidence="6 9" id="KW-0378">Hydrolase</keyword>
<evidence type="ECO:0000256" key="3">
    <source>
        <dbReference type="ARBA" id="ARBA00022438"/>
    </source>
</evidence>
<protein>
    <recommendedName>
        <fullName evidence="10">M18 family aminopeptidase</fullName>
        <ecNumber evidence="10">3.4.11.-</ecNumber>
    </recommendedName>
</protein>
<dbReference type="Gene3D" id="2.30.250.10">
    <property type="entry name" value="Aminopeptidase i, Domain 2"/>
    <property type="match status" value="1"/>
</dbReference>
<dbReference type="AlphaFoldDB" id="A0A1M6WL21"/>
<keyword evidence="8 9" id="KW-0482">Metalloprotease</keyword>
<dbReference type="InterPro" id="IPR023358">
    <property type="entry name" value="Peptidase_M18_dom2"/>
</dbReference>
<evidence type="ECO:0000256" key="7">
    <source>
        <dbReference type="ARBA" id="ARBA00022833"/>
    </source>
</evidence>
<gene>
    <name evidence="11" type="ORF">SAMN05720469_12525</name>
</gene>
<dbReference type="GO" id="GO:0008237">
    <property type="term" value="F:metallopeptidase activity"/>
    <property type="evidence" value="ECO:0007669"/>
    <property type="project" value="UniProtKB-KW"/>
</dbReference>
<dbReference type="PRINTS" id="PR00932">
    <property type="entry name" value="AMINO1PTASE"/>
</dbReference>
<comment type="cofactor">
    <cofactor evidence="1 10">
        <name>Zn(2+)</name>
        <dbReference type="ChEBI" id="CHEBI:29105"/>
    </cofactor>
</comment>
<evidence type="ECO:0000313" key="12">
    <source>
        <dbReference type="Proteomes" id="UP000184275"/>
    </source>
</evidence>
<dbReference type="GO" id="GO:0004177">
    <property type="term" value="F:aminopeptidase activity"/>
    <property type="evidence" value="ECO:0007669"/>
    <property type="project" value="UniProtKB-KW"/>
</dbReference>
<proteinExistence type="inferred from homology"/>
<dbReference type="Pfam" id="PF02127">
    <property type="entry name" value="Peptidase_M18"/>
    <property type="match status" value="1"/>
</dbReference>
<name>A0A1M6WL21_9BACT</name>
<evidence type="ECO:0000256" key="2">
    <source>
        <dbReference type="ARBA" id="ARBA00008290"/>
    </source>
</evidence>
<dbReference type="InterPro" id="IPR001948">
    <property type="entry name" value="Peptidase_M18"/>
</dbReference>
<dbReference type="EC" id="3.4.11.-" evidence="10"/>
<dbReference type="Proteomes" id="UP000184275">
    <property type="component" value="Unassembled WGS sequence"/>
</dbReference>
<dbReference type="NCBIfam" id="NF002759">
    <property type="entry name" value="PRK02813.1"/>
    <property type="match status" value="1"/>
</dbReference>
<keyword evidence="3 9" id="KW-0031">Aminopeptidase</keyword>
<evidence type="ECO:0000256" key="1">
    <source>
        <dbReference type="ARBA" id="ARBA00001947"/>
    </source>
</evidence>
<evidence type="ECO:0000256" key="6">
    <source>
        <dbReference type="ARBA" id="ARBA00022801"/>
    </source>
</evidence>
<sequence>MDLLKFLDEAVTPWHTSSAISNELLQAGFQELPETEMWNLQRGKSYFVNRGAALFAFRIPSVLSSETRFRLAASHTDFPTMKITPNPDLETAGIHLLHPEVYGGALLSSWFDRDLGIAGMVVVREENRLVQKRIRMNALCRIPELAIHLNRNVNEEGFRINPQTQLNVCFSAGKTKNFISALEDFVGSRVVDFDLQFFDAQPAALGGFHQEWIYSGRLDNLLSCDSILSGMVESGEPENVCGALFLNSEEVGSETRDGAAGNFALVVLNRIADSIQMKQGELFGILSDSLLFSLDVAHATHPAYGDKMEPNHSPLMGQGVVLKENAKKRYASEAIACAQCKALCEDLQMPYQIFVSRNDMPCGSTVGPCLSAALGIPAVDLGEAILGMHSIREMGSVIDHKRMCQLMQSFFRKKAMHLGQME</sequence>
<dbReference type="GO" id="GO:0006508">
    <property type="term" value="P:proteolysis"/>
    <property type="evidence" value="ECO:0007669"/>
    <property type="project" value="UniProtKB-KW"/>
</dbReference>
<dbReference type="SUPFAM" id="SSF53187">
    <property type="entry name" value="Zn-dependent exopeptidases"/>
    <property type="match status" value="1"/>
</dbReference>
<dbReference type="EMBL" id="FRAW01000025">
    <property type="protein sequence ID" value="SHK94418.1"/>
    <property type="molecule type" value="Genomic_DNA"/>
</dbReference>
<evidence type="ECO:0000256" key="10">
    <source>
        <dbReference type="RuleBase" id="RU004387"/>
    </source>
</evidence>
<comment type="similarity">
    <text evidence="2 9">Belongs to the peptidase M18 family.</text>
</comment>
<dbReference type="PANTHER" id="PTHR28570">
    <property type="entry name" value="ASPARTYL AMINOPEPTIDASE"/>
    <property type="match status" value="1"/>
</dbReference>
<accession>A0A1M6WL21</accession>